<sequence>MFGGFPFGDDFFGGVHQQMRRQMRDMDRMMNQMMDPFGVFDHRMGRAIENVGRRGNDDLALMSPFGGFGGLFGGMFDHMQNLETAAMNDPNSHIFSHSTMITFDGTNGNQPRVVEKSVRKTGDIKETRHSVRTGEQGVGDRMSIEHTIGDRTHIIEKQRDRSGRIREKQRFINLDEEEAKDFDREFTNRARYNLGTRRSHTVAAIEGREREVNGRLMEIF</sequence>
<dbReference type="Pfam" id="PF10248">
    <property type="entry name" value="Mlf1IP"/>
    <property type="match status" value="1"/>
</dbReference>
<dbReference type="InterPro" id="IPR019376">
    <property type="entry name" value="Myeloid_leukemia_factor"/>
</dbReference>
<dbReference type="WBParaSite" id="DME_0000803901-mRNA-1">
    <property type="protein sequence ID" value="DME_0000803901-mRNA-1"/>
    <property type="gene ID" value="DME_0000803901"/>
</dbReference>
<keyword evidence="7" id="KW-1185">Reference proteome</keyword>
<evidence type="ECO:0000313" key="7">
    <source>
        <dbReference type="Proteomes" id="UP000274756"/>
    </source>
</evidence>
<dbReference type="EMBL" id="UYYG01000048">
    <property type="protein sequence ID" value="VDN52191.1"/>
    <property type="molecule type" value="Genomic_DNA"/>
</dbReference>
<comment type="similarity">
    <text evidence="2">Belongs to the MLF family.</text>
</comment>
<evidence type="ECO:0000313" key="8">
    <source>
        <dbReference type="WBParaSite" id="DME_0000803901-mRNA-1"/>
    </source>
</evidence>
<dbReference type="AlphaFoldDB" id="A0A158Q5R6"/>
<dbReference type="STRING" id="318479.A0A158Q5R6"/>
<evidence type="ECO:0000256" key="4">
    <source>
        <dbReference type="ARBA" id="ARBA00022553"/>
    </source>
</evidence>
<evidence type="ECO:0000256" key="1">
    <source>
        <dbReference type="ARBA" id="ARBA00004496"/>
    </source>
</evidence>
<accession>A0A158Q5R6</accession>
<keyword evidence="4" id="KW-0597">Phosphoprotein</keyword>
<comment type="subcellular location">
    <subcellularLocation>
        <location evidence="1">Cytoplasm</location>
    </subcellularLocation>
</comment>
<dbReference type="Proteomes" id="UP000038040">
    <property type="component" value="Unplaced"/>
</dbReference>
<dbReference type="GO" id="GO:0005737">
    <property type="term" value="C:cytoplasm"/>
    <property type="evidence" value="ECO:0007669"/>
    <property type="project" value="UniProtKB-SubCell"/>
</dbReference>
<gene>
    <name evidence="5" type="ORF">DME_LOCUS2164</name>
</gene>
<evidence type="ECO:0000256" key="2">
    <source>
        <dbReference type="ARBA" id="ARBA00008332"/>
    </source>
</evidence>
<reference evidence="8" key="1">
    <citation type="submission" date="2016-04" db="UniProtKB">
        <authorList>
            <consortium name="WormBaseParasite"/>
        </authorList>
    </citation>
    <scope>IDENTIFICATION</scope>
</reference>
<reference evidence="5 7" key="2">
    <citation type="submission" date="2018-11" db="EMBL/GenBank/DDBJ databases">
        <authorList>
            <consortium name="Pathogen Informatics"/>
        </authorList>
    </citation>
    <scope>NUCLEOTIDE SEQUENCE [LARGE SCALE GENOMIC DNA]</scope>
</reference>
<name>A0A158Q5R6_DRAME</name>
<dbReference type="Proteomes" id="UP000274756">
    <property type="component" value="Unassembled WGS sequence"/>
</dbReference>
<evidence type="ECO:0000313" key="6">
    <source>
        <dbReference type="Proteomes" id="UP000038040"/>
    </source>
</evidence>
<proteinExistence type="inferred from homology"/>
<protein>
    <submittedName>
        <fullName evidence="8">Myeloid leukemia factor</fullName>
    </submittedName>
</protein>
<evidence type="ECO:0000313" key="5">
    <source>
        <dbReference type="EMBL" id="VDN52191.1"/>
    </source>
</evidence>
<keyword evidence="3" id="KW-0963">Cytoplasm</keyword>
<dbReference type="PANTHER" id="PTHR13105">
    <property type="entry name" value="MYELOID LEUKEMIA FACTOR"/>
    <property type="match status" value="1"/>
</dbReference>
<evidence type="ECO:0000256" key="3">
    <source>
        <dbReference type="ARBA" id="ARBA00022490"/>
    </source>
</evidence>
<organism evidence="6 8">
    <name type="scientific">Dracunculus medinensis</name>
    <name type="common">Guinea worm</name>
    <dbReference type="NCBI Taxonomy" id="318479"/>
    <lineage>
        <taxon>Eukaryota</taxon>
        <taxon>Metazoa</taxon>
        <taxon>Ecdysozoa</taxon>
        <taxon>Nematoda</taxon>
        <taxon>Chromadorea</taxon>
        <taxon>Rhabditida</taxon>
        <taxon>Spirurina</taxon>
        <taxon>Dracunculoidea</taxon>
        <taxon>Dracunculidae</taxon>
        <taxon>Dracunculus</taxon>
    </lineage>
</organism>
<dbReference type="OrthoDB" id="8707547at2759"/>